<reference evidence="4 5" key="1">
    <citation type="submission" date="2019-08" db="EMBL/GenBank/DDBJ databases">
        <title>Draft genome sequences of two oriental melons (Cucumis melo L. var makuwa).</title>
        <authorList>
            <person name="Kwon S.-Y."/>
        </authorList>
    </citation>
    <scope>NUCLEOTIDE SEQUENCE [LARGE SCALE GENOMIC DNA]</scope>
    <source>
        <strain evidence="5">cv. Chang Bougi</strain>
        <strain evidence="4">cv. SW 3</strain>
        <tissue evidence="3">Leaf</tissue>
    </source>
</reference>
<dbReference type="PANTHER" id="PTHR11439:SF496">
    <property type="entry name" value="RNA-DIRECTED DNA POLYMERASE"/>
    <property type="match status" value="1"/>
</dbReference>
<evidence type="ECO:0000313" key="2">
    <source>
        <dbReference type="EMBL" id="KAA0032972.1"/>
    </source>
</evidence>
<dbReference type="Gene3D" id="3.30.420.10">
    <property type="entry name" value="Ribonuclease H-like superfamily/Ribonuclease H"/>
    <property type="match status" value="1"/>
</dbReference>
<protein>
    <submittedName>
        <fullName evidence="3">Gag/pol protein</fullName>
    </submittedName>
</protein>
<feature type="compositionally biased region" description="Basic and acidic residues" evidence="1">
    <location>
        <begin position="192"/>
        <end position="211"/>
    </location>
</feature>
<dbReference type="InterPro" id="IPR036397">
    <property type="entry name" value="RNaseH_sf"/>
</dbReference>
<proteinExistence type="predicted"/>
<sequence>MNSSIVQLLASKKLNGDNYAAWKSNLNTILVVDGLSFVLTEECPQTPSSNANRASRKAYDRWIKVNEKAHVYILASMLDVLAKKHESLATAKEIMDSLKGMFGQPKWSLRHEAIKYIYTKRMKEGTSVREHVMDMMMHFNIAEVNRGAIDEANQNLTKSKGKEVEANVATTKGKFKRGSSSRSKTGPLKPNRKIEKKEKGKTSKRNKETSSSKRLSKGGITLKVGTGEMVSAKAVGDLKLFCNDRYILLKNVLIERLVKIRLLNQLEDNSLPPCDFCLKGKMTKISFAGKGLRAKTPLELVHSNLCGPMNVKAQGGYEYFISFIDDYSRYGHVYLIHNKSDSFEKFKKYKAEVENESGYSKESRGGLFYDPQENKVFVLTNATFLEEDHIRNDPTRSKLILEEISKNSTDRPSSSTKVVDKTRNIGQTHASQELEEPRRSGRVIRQPDRYLGLSEAQIIIPDDGIEDPLAFKKVMNDVDSDQWIKSMDLKMESMYSNFVWTLVDQPNDVRSIGCKWIYKRKQDQAGYLIDIKEWLATQFQMKDLGNAQYVLGIQIVRNRKNKTLAMSYTSYIDKMLSRYKMQNSKMGLLPYRYGIHLSKEQCPKTPQEVEDMSNIPYASVVESLMYVMLCTRPDIFYSVGIVSKYQSNLGRDHWTTVKNILKYFRRKKDYMLVYCSKDLILTGYTDSDFQIDKDARNSTLGSVFTLNRGAVVWRSIKQSCIADSTMEAEYVATCEATKEVVWLKKFLTYLKFVPNMHLPIILYCDNSGAIANSREPRSHKRGKHIERKYHLIRENVHRRDVIVTKISFEQNMVDPFTKALTTKVFESHLHGLGLRSL</sequence>
<evidence type="ECO:0000313" key="5">
    <source>
        <dbReference type="Proteomes" id="UP000321947"/>
    </source>
</evidence>
<name>A0A5D3DE90_CUCMM</name>
<dbReference type="CDD" id="cd09272">
    <property type="entry name" value="RNase_HI_RT_Ty1"/>
    <property type="match status" value="1"/>
</dbReference>
<dbReference type="Proteomes" id="UP000321393">
    <property type="component" value="Unassembled WGS sequence"/>
</dbReference>
<dbReference type="EMBL" id="SSTE01020983">
    <property type="protein sequence ID" value="KAA0032972.1"/>
    <property type="molecule type" value="Genomic_DNA"/>
</dbReference>
<feature type="region of interest" description="Disordered" evidence="1">
    <location>
        <begin position="404"/>
        <end position="441"/>
    </location>
</feature>
<dbReference type="OrthoDB" id="418757at2759"/>
<feature type="region of interest" description="Disordered" evidence="1">
    <location>
        <begin position="156"/>
        <end position="216"/>
    </location>
</feature>
<dbReference type="SUPFAM" id="SSF53098">
    <property type="entry name" value="Ribonuclease H-like"/>
    <property type="match status" value="1"/>
</dbReference>
<dbReference type="AlphaFoldDB" id="A0A5D3DE90"/>
<evidence type="ECO:0000256" key="1">
    <source>
        <dbReference type="SAM" id="MobiDB-lite"/>
    </source>
</evidence>
<dbReference type="EMBL" id="SSTD01005249">
    <property type="protein sequence ID" value="TYK21997.1"/>
    <property type="molecule type" value="Genomic_DNA"/>
</dbReference>
<evidence type="ECO:0000313" key="3">
    <source>
        <dbReference type="EMBL" id="TYK21997.1"/>
    </source>
</evidence>
<dbReference type="PANTHER" id="PTHR11439">
    <property type="entry name" value="GAG-POL-RELATED RETROTRANSPOSON"/>
    <property type="match status" value="1"/>
</dbReference>
<evidence type="ECO:0000313" key="4">
    <source>
        <dbReference type="Proteomes" id="UP000321393"/>
    </source>
</evidence>
<comment type="caution">
    <text evidence="3">The sequence shown here is derived from an EMBL/GenBank/DDBJ whole genome shotgun (WGS) entry which is preliminary data.</text>
</comment>
<dbReference type="Pfam" id="PF14223">
    <property type="entry name" value="Retrotran_gag_2"/>
    <property type="match status" value="1"/>
</dbReference>
<organism evidence="3 5">
    <name type="scientific">Cucumis melo var. makuwa</name>
    <name type="common">Oriental melon</name>
    <dbReference type="NCBI Taxonomy" id="1194695"/>
    <lineage>
        <taxon>Eukaryota</taxon>
        <taxon>Viridiplantae</taxon>
        <taxon>Streptophyta</taxon>
        <taxon>Embryophyta</taxon>
        <taxon>Tracheophyta</taxon>
        <taxon>Spermatophyta</taxon>
        <taxon>Magnoliopsida</taxon>
        <taxon>eudicotyledons</taxon>
        <taxon>Gunneridae</taxon>
        <taxon>Pentapetalae</taxon>
        <taxon>rosids</taxon>
        <taxon>fabids</taxon>
        <taxon>Cucurbitales</taxon>
        <taxon>Cucurbitaceae</taxon>
        <taxon>Benincaseae</taxon>
        <taxon>Cucumis</taxon>
    </lineage>
</organism>
<accession>A0A5D3DE90</accession>
<dbReference type="GO" id="GO:0003676">
    <property type="term" value="F:nucleic acid binding"/>
    <property type="evidence" value="ECO:0007669"/>
    <property type="project" value="InterPro"/>
</dbReference>
<dbReference type="Proteomes" id="UP000321947">
    <property type="component" value="Unassembled WGS sequence"/>
</dbReference>
<dbReference type="InterPro" id="IPR012337">
    <property type="entry name" value="RNaseH-like_sf"/>
</dbReference>
<gene>
    <name evidence="3" type="ORF">E5676_scaffold482G00310</name>
    <name evidence="2" type="ORF">E6C27_scaffold269G00550</name>
</gene>